<dbReference type="GO" id="GO:0005743">
    <property type="term" value="C:mitochondrial inner membrane"/>
    <property type="evidence" value="ECO:0007669"/>
    <property type="project" value="UniProtKB-SubCell"/>
</dbReference>
<dbReference type="OrthoDB" id="270584at2759"/>
<dbReference type="InterPro" id="IPR002067">
    <property type="entry name" value="MCP"/>
</dbReference>
<dbReference type="PRINTS" id="PR00928">
    <property type="entry name" value="GRAVESDC"/>
</dbReference>
<reference evidence="16 17" key="1">
    <citation type="journal article" date="2018" name="Nat. Ecol. Evol.">
        <title>Pezizomycetes genomes reveal the molecular basis of ectomycorrhizal truffle lifestyle.</title>
        <authorList>
            <person name="Murat C."/>
            <person name="Payen T."/>
            <person name="Noel B."/>
            <person name="Kuo A."/>
            <person name="Morin E."/>
            <person name="Chen J."/>
            <person name="Kohler A."/>
            <person name="Krizsan K."/>
            <person name="Balestrini R."/>
            <person name="Da Silva C."/>
            <person name="Montanini B."/>
            <person name="Hainaut M."/>
            <person name="Levati E."/>
            <person name="Barry K.W."/>
            <person name="Belfiori B."/>
            <person name="Cichocki N."/>
            <person name="Clum A."/>
            <person name="Dockter R.B."/>
            <person name="Fauchery L."/>
            <person name="Guy J."/>
            <person name="Iotti M."/>
            <person name="Le Tacon F."/>
            <person name="Lindquist E.A."/>
            <person name="Lipzen A."/>
            <person name="Malagnac F."/>
            <person name="Mello A."/>
            <person name="Molinier V."/>
            <person name="Miyauchi S."/>
            <person name="Poulain J."/>
            <person name="Riccioni C."/>
            <person name="Rubini A."/>
            <person name="Sitrit Y."/>
            <person name="Splivallo R."/>
            <person name="Traeger S."/>
            <person name="Wang M."/>
            <person name="Zifcakova L."/>
            <person name="Wipf D."/>
            <person name="Zambonelli A."/>
            <person name="Paolocci F."/>
            <person name="Nowrousian M."/>
            <person name="Ottonello S."/>
            <person name="Baldrian P."/>
            <person name="Spatafora J.W."/>
            <person name="Henrissat B."/>
            <person name="Nagy L.G."/>
            <person name="Aury J.M."/>
            <person name="Wincker P."/>
            <person name="Grigoriev I.V."/>
            <person name="Bonfante P."/>
            <person name="Martin F.M."/>
        </authorList>
    </citation>
    <scope>NUCLEOTIDE SEQUENCE [LARGE SCALE GENOMIC DNA]</scope>
    <source>
        <strain evidence="16 17">RN42</strain>
    </source>
</reference>
<feature type="region of interest" description="Disordered" evidence="14">
    <location>
        <begin position="1"/>
        <end position="48"/>
    </location>
</feature>
<dbReference type="Gene3D" id="1.50.40.10">
    <property type="entry name" value="Mitochondrial carrier domain"/>
    <property type="match status" value="1"/>
</dbReference>
<comment type="function">
    <text evidence="1">Mitochondrial transporter that mediates uptake of thiamine pyrophosphate (ThPP) into mitochondria.</text>
</comment>
<accession>A0A3N4ID58</accession>
<sequence>MAPAAVLTSEGTGELDTATMSSHPSRNSSTTTTLDSKPETQHGKPKGKQSLDYILRSGLAGGIAGCAAKTLIAPLDRVKILFQAHNPTFARYSSQPYGLFHAMRAITASEGVPGLYRGHSATLLRIFPYAAIKFVAYEQIRSILIPDKAHEAGWRRFLSGSLAGVTSVLATYPLEVVRVRLAFETRADRQVGMSKLSGMLWREGIAPGETQTLTKGLANFYRGFLPTVLGMLPYAGVSFWTHDLIGDILRSKRAAPYTVKPGYLDAPERATKEGAGYDQNRKLPLNAWAQLFAGGVAGLTSQTASYPLEVIRRRLQVGGAVGEGRFLTIRDVAKTIWRTQGLRGFYVGLTIGYVKIIPMAAASFYVYERCKLYLGI</sequence>
<dbReference type="Pfam" id="PF00153">
    <property type="entry name" value="Mito_carr"/>
    <property type="match status" value="3"/>
</dbReference>
<dbReference type="AlphaFoldDB" id="A0A3N4ID58"/>
<dbReference type="EMBL" id="ML119670">
    <property type="protein sequence ID" value="RPA82628.1"/>
    <property type="molecule type" value="Genomic_DNA"/>
</dbReference>
<evidence type="ECO:0000256" key="14">
    <source>
        <dbReference type="SAM" id="MobiDB-lite"/>
    </source>
</evidence>
<dbReference type="PANTHER" id="PTHR24089">
    <property type="entry name" value="SOLUTE CARRIER FAMILY 25"/>
    <property type="match status" value="1"/>
</dbReference>
<feature type="transmembrane region" description="Helical" evidence="15">
    <location>
        <begin position="345"/>
        <end position="367"/>
    </location>
</feature>
<keyword evidence="10" id="KW-0496">Mitochondrion</keyword>
<keyword evidence="11 12" id="KW-0472">Membrane</keyword>
<evidence type="ECO:0000256" key="2">
    <source>
        <dbReference type="ARBA" id="ARBA00004448"/>
    </source>
</evidence>
<protein>
    <recommendedName>
        <fullName evidence="4">Mitochondrial thiamine pyrophosphate carrier 1</fullName>
    </recommendedName>
</protein>
<proteinExistence type="inferred from homology"/>
<dbReference type="InterPro" id="IPR023395">
    <property type="entry name" value="MCP_dom_sf"/>
</dbReference>
<dbReference type="InterPro" id="IPR018108">
    <property type="entry name" value="MCP_transmembrane"/>
</dbReference>
<evidence type="ECO:0000256" key="12">
    <source>
        <dbReference type="PROSITE-ProRule" id="PRU00282"/>
    </source>
</evidence>
<dbReference type="InterPro" id="IPR002167">
    <property type="entry name" value="GDC-like"/>
</dbReference>
<comment type="subcellular location">
    <subcellularLocation>
        <location evidence="2">Mitochondrion inner membrane</location>
        <topology evidence="2">Multi-pass membrane protein</topology>
    </subcellularLocation>
</comment>
<evidence type="ECO:0000313" key="17">
    <source>
        <dbReference type="Proteomes" id="UP000275078"/>
    </source>
</evidence>
<evidence type="ECO:0000256" key="15">
    <source>
        <dbReference type="SAM" id="Phobius"/>
    </source>
</evidence>
<gene>
    <name evidence="16" type="ORF">BJ508DRAFT_86614</name>
</gene>
<keyword evidence="7" id="KW-0677">Repeat</keyword>
<evidence type="ECO:0000256" key="13">
    <source>
        <dbReference type="RuleBase" id="RU000488"/>
    </source>
</evidence>
<evidence type="ECO:0000256" key="5">
    <source>
        <dbReference type="ARBA" id="ARBA00022448"/>
    </source>
</evidence>
<feature type="repeat" description="Solcar" evidence="12">
    <location>
        <begin position="285"/>
        <end position="373"/>
    </location>
</feature>
<keyword evidence="17" id="KW-1185">Reference proteome</keyword>
<dbReference type="SUPFAM" id="SSF103506">
    <property type="entry name" value="Mitochondrial carrier"/>
    <property type="match status" value="1"/>
</dbReference>
<evidence type="ECO:0000256" key="11">
    <source>
        <dbReference type="ARBA" id="ARBA00023136"/>
    </source>
</evidence>
<evidence type="ECO:0000256" key="10">
    <source>
        <dbReference type="ARBA" id="ARBA00023128"/>
    </source>
</evidence>
<evidence type="ECO:0000256" key="6">
    <source>
        <dbReference type="ARBA" id="ARBA00022692"/>
    </source>
</evidence>
<evidence type="ECO:0000313" key="16">
    <source>
        <dbReference type="EMBL" id="RPA82628.1"/>
    </source>
</evidence>
<feature type="compositionally biased region" description="Polar residues" evidence="14">
    <location>
        <begin position="18"/>
        <end position="35"/>
    </location>
</feature>
<keyword evidence="8" id="KW-0999">Mitochondrion inner membrane</keyword>
<organism evidence="16 17">
    <name type="scientific">Ascobolus immersus RN42</name>
    <dbReference type="NCBI Taxonomy" id="1160509"/>
    <lineage>
        <taxon>Eukaryota</taxon>
        <taxon>Fungi</taxon>
        <taxon>Dikarya</taxon>
        <taxon>Ascomycota</taxon>
        <taxon>Pezizomycotina</taxon>
        <taxon>Pezizomycetes</taxon>
        <taxon>Pezizales</taxon>
        <taxon>Ascobolaceae</taxon>
        <taxon>Ascobolus</taxon>
    </lineage>
</organism>
<name>A0A3N4ID58_ASCIM</name>
<feature type="repeat" description="Solcar" evidence="12">
    <location>
        <begin position="151"/>
        <end position="248"/>
    </location>
</feature>
<dbReference type="Proteomes" id="UP000275078">
    <property type="component" value="Unassembled WGS sequence"/>
</dbReference>
<dbReference type="GO" id="GO:0055085">
    <property type="term" value="P:transmembrane transport"/>
    <property type="evidence" value="ECO:0007669"/>
    <property type="project" value="InterPro"/>
</dbReference>
<evidence type="ECO:0000256" key="9">
    <source>
        <dbReference type="ARBA" id="ARBA00022989"/>
    </source>
</evidence>
<evidence type="ECO:0000256" key="8">
    <source>
        <dbReference type="ARBA" id="ARBA00022792"/>
    </source>
</evidence>
<comment type="similarity">
    <text evidence="3 13">Belongs to the mitochondrial carrier (TC 2.A.29) family.</text>
</comment>
<evidence type="ECO:0000256" key="3">
    <source>
        <dbReference type="ARBA" id="ARBA00006375"/>
    </source>
</evidence>
<dbReference type="PRINTS" id="PR00926">
    <property type="entry name" value="MITOCARRIER"/>
</dbReference>
<keyword evidence="6 12" id="KW-0812">Transmembrane</keyword>
<keyword evidence="9 15" id="KW-1133">Transmembrane helix</keyword>
<keyword evidence="5 13" id="KW-0813">Transport</keyword>
<evidence type="ECO:0000256" key="7">
    <source>
        <dbReference type="ARBA" id="ARBA00022737"/>
    </source>
</evidence>
<dbReference type="PROSITE" id="PS50920">
    <property type="entry name" value="SOLCAR"/>
    <property type="match status" value="3"/>
</dbReference>
<evidence type="ECO:0000256" key="4">
    <source>
        <dbReference type="ARBA" id="ARBA00021935"/>
    </source>
</evidence>
<feature type="repeat" description="Solcar" evidence="12">
    <location>
        <begin position="52"/>
        <end position="143"/>
    </location>
</feature>
<evidence type="ECO:0000256" key="1">
    <source>
        <dbReference type="ARBA" id="ARBA00002238"/>
    </source>
</evidence>
<dbReference type="STRING" id="1160509.A0A3N4ID58"/>